<dbReference type="GO" id="GO:0005634">
    <property type="term" value="C:nucleus"/>
    <property type="evidence" value="ECO:0007669"/>
    <property type="project" value="UniProtKB-SubCell"/>
</dbReference>
<feature type="compositionally biased region" description="Low complexity" evidence="7">
    <location>
        <begin position="446"/>
        <end position="457"/>
    </location>
</feature>
<reference evidence="9" key="1">
    <citation type="submission" date="2020-10" db="EMBL/GenBank/DDBJ databases">
        <title>Chromosome-scale genome assembly of the Allis shad, Alosa alosa.</title>
        <authorList>
            <person name="Margot Z."/>
            <person name="Christophe K."/>
            <person name="Cabau C."/>
            <person name="Louis A."/>
            <person name="Berthelot C."/>
            <person name="Parey E."/>
            <person name="Roest Crollius H."/>
            <person name="Montfort J."/>
            <person name="Robinson-Rechavi M."/>
            <person name="Bucao C."/>
            <person name="Bouchez O."/>
            <person name="Gislard M."/>
            <person name="Lluch J."/>
            <person name="Milhes M."/>
            <person name="Lampietro C."/>
            <person name="Lopez Roques C."/>
            <person name="Donnadieu C."/>
            <person name="Braasch I."/>
            <person name="Desvignes T."/>
            <person name="Postlethwait J."/>
            <person name="Bobe J."/>
            <person name="Guiguen Y."/>
        </authorList>
    </citation>
    <scope>NUCLEOTIDE SEQUENCE</scope>
    <source>
        <strain evidence="9">M-15738</strain>
        <tissue evidence="9">Blood</tissue>
    </source>
</reference>
<proteinExistence type="predicted"/>
<feature type="compositionally biased region" description="Acidic residues" evidence="7">
    <location>
        <begin position="1142"/>
        <end position="1155"/>
    </location>
</feature>
<dbReference type="AlphaFoldDB" id="A0AAV6H0I4"/>
<feature type="compositionally biased region" description="Polar residues" evidence="7">
    <location>
        <begin position="806"/>
        <end position="820"/>
    </location>
</feature>
<feature type="compositionally biased region" description="Basic and acidic residues" evidence="7">
    <location>
        <begin position="915"/>
        <end position="924"/>
    </location>
</feature>
<dbReference type="GO" id="GO:0005694">
    <property type="term" value="C:chromosome"/>
    <property type="evidence" value="ECO:0007669"/>
    <property type="project" value="TreeGrafter"/>
</dbReference>
<feature type="compositionally biased region" description="Polar residues" evidence="7">
    <location>
        <begin position="420"/>
        <end position="434"/>
    </location>
</feature>
<evidence type="ECO:0000259" key="8">
    <source>
        <dbReference type="Pfam" id="PF15276"/>
    </source>
</evidence>
<dbReference type="GO" id="GO:0051983">
    <property type="term" value="P:regulation of chromosome segregation"/>
    <property type="evidence" value="ECO:0007669"/>
    <property type="project" value="TreeGrafter"/>
</dbReference>
<evidence type="ECO:0000256" key="3">
    <source>
        <dbReference type="ARBA" id="ARBA00022553"/>
    </source>
</evidence>
<feature type="region of interest" description="Disordered" evidence="7">
    <location>
        <begin position="16"/>
        <end position="41"/>
    </location>
</feature>
<evidence type="ECO:0000313" key="10">
    <source>
        <dbReference type="Proteomes" id="UP000823561"/>
    </source>
</evidence>
<feature type="region of interest" description="Disordered" evidence="7">
    <location>
        <begin position="416"/>
        <end position="534"/>
    </location>
</feature>
<evidence type="ECO:0000256" key="1">
    <source>
        <dbReference type="ARBA" id="ARBA00004123"/>
    </source>
</evidence>
<feature type="region of interest" description="Disordered" evidence="7">
    <location>
        <begin position="244"/>
        <end position="335"/>
    </location>
</feature>
<organism evidence="9 10">
    <name type="scientific">Alosa alosa</name>
    <name type="common">allis shad</name>
    <dbReference type="NCBI Taxonomy" id="278164"/>
    <lineage>
        <taxon>Eukaryota</taxon>
        <taxon>Metazoa</taxon>
        <taxon>Chordata</taxon>
        <taxon>Craniata</taxon>
        <taxon>Vertebrata</taxon>
        <taxon>Euteleostomi</taxon>
        <taxon>Actinopterygii</taxon>
        <taxon>Neopterygii</taxon>
        <taxon>Teleostei</taxon>
        <taxon>Clupei</taxon>
        <taxon>Clupeiformes</taxon>
        <taxon>Clupeoidei</taxon>
        <taxon>Clupeidae</taxon>
        <taxon>Alosa</taxon>
    </lineage>
</organism>
<feature type="compositionally biased region" description="Polar residues" evidence="7">
    <location>
        <begin position="311"/>
        <end position="323"/>
    </location>
</feature>
<feature type="compositionally biased region" description="Basic and acidic residues" evidence="7">
    <location>
        <begin position="567"/>
        <end position="576"/>
    </location>
</feature>
<feature type="domain" description="PP1-binding" evidence="8">
    <location>
        <begin position="262"/>
        <end position="324"/>
    </location>
</feature>
<name>A0AAV6H0I4_9TELE</name>
<evidence type="ECO:0000256" key="5">
    <source>
        <dbReference type="ARBA" id="ARBA00023242"/>
    </source>
</evidence>
<evidence type="ECO:0000256" key="6">
    <source>
        <dbReference type="ARBA" id="ARBA00023306"/>
    </source>
</evidence>
<dbReference type="GO" id="GO:0007088">
    <property type="term" value="P:regulation of mitotic nuclear division"/>
    <property type="evidence" value="ECO:0007669"/>
    <property type="project" value="TreeGrafter"/>
</dbReference>
<feature type="compositionally biased region" description="Basic and acidic residues" evidence="7">
    <location>
        <begin position="1035"/>
        <end position="1058"/>
    </location>
</feature>
<comment type="caution">
    <text evidence="9">The sequence shown here is derived from an EMBL/GenBank/DDBJ whole genome shotgun (WGS) entry which is preliminary data.</text>
</comment>
<dbReference type="Pfam" id="PF15276">
    <property type="entry name" value="PP1_bind"/>
    <property type="match status" value="1"/>
</dbReference>
<dbReference type="PANTHER" id="PTHR21603">
    <property type="entry name" value="ANTIGEN KI-67-LIKE PROTEIN"/>
    <property type="match status" value="1"/>
</dbReference>
<feature type="compositionally biased region" description="Basic and acidic residues" evidence="7">
    <location>
        <begin position="683"/>
        <end position="702"/>
    </location>
</feature>
<gene>
    <name evidence="9" type="ORF">AALO_G00064860</name>
</gene>
<dbReference type="PANTHER" id="PTHR21603:SF16">
    <property type="entry name" value="CELL DIVISION CYCLE-ASSOCIATED PROTEIN 2"/>
    <property type="match status" value="1"/>
</dbReference>
<dbReference type="EMBL" id="JADWDJ010000005">
    <property type="protein sequence ID" value="KAG5280863.1"/>
    <property type="molecule type" value="Genomic_DNA"/>
</dbReference>
<feature type="compositionally biased region" description="Low complexity" evidence="7">
    <location>
        <begin position="610"/>
        <end position="620"/>
    </location>
</feature>
<feature type="compositionally biased region" description="Polar residues" evidence="7">
    <location>
        <begin position="719"/>
        <end position="741"/>
    </location>
</feature>
<feature type="compositionally biased region" description="Polar residues" evidence="7">
    <location>
        <begin position="748"/>
        <end position="757"/>
    </location>
</feature>
<feature type="region of interest" description="Disordered" evidence="7">
    <location>
        <begin position="556"/>
        <end position="1155"/>
    </location>
</feature>
<evidence type="ECO:0000256" key="4">
    <source>
        <dbReference type="ARBA" id="ARBA00022843"/>
    </source>
</evidence>
<accession>A0AAV6H0I4</accession>
<feature type="compositionally biased region" description="Basic residues" evidence="7">
    <location>
        <begin position="974"/>
        <end position="989"/>
    </location>
</feature>
<keyword evidence="10" id="KW-1185">Reference proteome</keyword>
<feature type="compositionally biased region" description="Low complexity" evidence="7">
    <location>
        <begin position="1129"/>
        <end position="1141"/>
    </location>
</feature>
<dbReference type="Proteomes" id="UP000823561">
    <property type="component" value="Chromosome 5"/>
</dbReference>
<feature type="compositionally biased region" description="Pro residues" evidence="7">
    <location>
        <begin position="621"/>
        <end position="630"/>
    </location>
</feature>
<keyword evidence="4" id="KW-0832">Ubl conjugation</keyword>
<dbReference type="InterPro" id="IPR029334">
    <property type="entry name" value="PP1-bd"/>
</dbReference>
<protein>
    <recommendedName>
        <fullName evidence="8">PP1-binding domain-containing protein</fullName>
    </recommendedName>
</protein>
<evidence type="ECO:0000256" key="2">
    <source>
        <dbReference type="ARBA" id="ARBA00022499"/>
    </source>
</evidence>
<sequence>MASLGSTSDMDCLNMALLDTPTSPTSPEQGGRTAPLDFPHATPLQFGITTNSFSVPSKLQDKSRVSQLKARRRSTIGVRGSPETNALIRYIAKQRMQASSPTTEHLRLQSSLPRTQTLKQKMAAFQIVMEEVDEEGKLELMITPGKSDQKLECIGAGNTHSDKLDSLLGKENRVTPGYLSPATPPPSKRVYRGPLQECEGKIRGATFSAPQEKVRVFDFQSIAHQDTTFHRQVEHMPFPVLSQQTKASLNRRDEPGVSSVTKKKRVHFGAPLSPEFFDKTLPPSTPLQKGGTPFRQPVSAGSNLRPLLKTPQRNEASIQQPDFNSPGAADGSPTLSQTKVLQGTVSSDIVFRDTEDEVPRLVLEENAEVDLVTELNSAGISEDASSNELRGSQAHVVTSLFQTEPFLEEQTAGSELKLVSSPQQQQDPATSSSPARPRGRKRKQPSAEAAAAAVESEPPSERTRPSHGLPHLPQGRSTPLHKGSTPFRQPASAGAKLCSVLKTPQRDETALQQPELCRPEATDGSPTLSHTKALEAAVSSELMLQDTEQQIPRFLLEEDDEVVPEVKSADNFKDASLDELADSQTPNMSSSYQVEPVLEKQTGAELKLVSSPQQQQEQQQQPPPPSPPPLQHEEPQQDPATSSSPARPRGRKRKPPAAAHAESEPQPGRRRPSRSAAVSASGKMKDSAGKRRFGSKEVDRSLYGRRVYASKNPLLSPVFESQGSSSGGVTPANPSGTSTGNGVPRKSLPTQSSQSEIVSDVVTAASRWRQRFCPQPTEEPSDMSDLTEAQQATGDHPPEIPADGSEVSSLPSQAASSTTPRGRGRPSRANPKPKTPKAEAAPAKPTVRRSRGRRSGSLRSDAAAHMTEAQPAGEEHENVTGQSRGQIHPEAESALSSQPTRDHHESGGLQLSPRHSTETADTHGAEAALSHEPCGETEHQTVTSADGRQSPAMEGDESDVDTLQHQDPAGPSGKQRKRAVGGRAKRRSSRIQLSAVMEEGGPGQENGEVTDEKESELPAPSGLEDSGKAGVSESKGTDKNGLEDRDAQEHRVNSHADNKTSLAPWQQIEFSIEDVLKPVPSSRRSVRRSLRNRSEQVSESGAFSGLAWVAHTSPDIAAPRRAGRRRNSSRLSINLQPPNLLEEPEPQDEPEPAEP</sequence>
<keyword evidence="5" id="KW-0539">Nucleus</keyword>
<evidence type="ECO:0000256" key="7">
    <source>
        <dbReference type="SAM" id="MobiDB-lite"/>
    </source>
</evidence>
<keyword evidence="3" id="KW-0597">Phosphoprotein</keyword>
<evidence type="ECO:0000313" key="9">
    <source>
        <dbReference type="EMBL" id="KAG5280863.1"/>
    </source>
</evidence>
<keyword evidence="2" id="KW-1017">Isopeptide bond</keyword>
<feature type="compositionally biased region" description="Basic residues" evidence="7">
    <location>
        <begin position="846"/>
        <end position="856"/>
    </location>
</feature>
<feature type="compositionally biased region" description="Polar residues" evidence="7">
    <location>
        <begin position="582"/>
        <end position="593"/>
    </location>
</feature>
<keyword evidence="6" id="KW-0131">Cell cycle</keyword>
<comment type="subcellular location">
    <subcellularLocation>
        <location evidence="1">Nucleus</location>
    </subcellularLocation>
</comment>